<sequence>MNMRPLLMTGLCATAILLAGPSRAAPEDAAAGHITGVGGVFFKAKDPKALAAWYRDVLGLALEPWGGAALRYDAPGHPPALIWGTFPATTKYFEPSTASFMINYAVDDLDAFLTKLKAKDVTPLKRSEDTTGRFAWILDPEGNKIELWEPPKRPAAP</sequence>
<comment type="caution">
    <text evidence="3">The sequence shown here is derived from an EMBL/GenBank/DDBJ whole genome shotgun (WGS) entry which is preliminary data.</text>
</comment>
<dbReference type="InterPro" id="IPR037523">
    <property type="entry name" value="VOC_core"/>
</dbReference>
<feature type="chain" id="PRO_5045292891" evidence="1">
    <location>
        <begin position="25"/>
        <end position="157"/>
    </location>
</feature>
<dbReference type="PROSITE" id="PS51819">
    <property type="entry name" value="VOC"/>
    <property type="match status" value="1"/>
</dbReference>
<dbReference type="InterPro" id="IPR041581">
    <property type="entry name" value="Glyoxalase_6"/>
</dbReference>
<dbReference type="PANTHER" id="PTHR33993:SF5">
    <property type="entry name" value="GLYOXALASE"/>
    <property type="match status" value="1"/>
</dbReference>
<accession>A0ABU5DSL4</accession>
<reference evidence="3 4" key="1">
    <citation type="submission" date="2023-11" db="EMBL/GenBank/DDBJ databases">
        <title>Paucibacter sp. nov., isolated from fresh soil in Korea.</title>
        <authorList>
            <person name="Le N.T.T."/>
        </authorList>
    </citation>
    <scope>NUCLEOTIDE SEQUENCE [LARGE SCALE GENOMIC DNA]</scope>
    <source>
        <strain evidence="3 4">R3-3</strain>
    </source>
</reference>
<dbReference type="RefSeq" id="WP_320426276.1">
    <property type="nucleotide sequence ID" value="NZ_JAXCLA010000010.1"/>
</dbReference>
<keyword evidence="1" id="KW-0732">Signal</keyword>
<dbReference type="EMBL" id="JAXCLA010000010">
    <property type="protein sequence ID" value="MDY0748304.1"/>
    <property type="molecule type" value="Genomic_DNA"/>
</dbReference>
<protein>
    <submittedName>
        <fullName evidence="3">VOC family protein</fullName>
    </submittedName>
</protein>
<evidence type="ECO:0000259" key="2">
    <source>
        <dbReference type="PROSITE" id="PS51819"/>
    </source>
</evidence>
<dbReference type="Gene3D" id="3.10.180.10">
    <property type="entry name" value="2,3-Dihydroxybiphenyl 1,2-Dioxygenase, domain 1"/>
    <property type="match status" value="1"/>
</dbReference>
<feature type="signal peptide" evidence="1">
    <location>
        <begin position="1"/>
        <end position="24"/>
    </location>
</feature>
<dbReference type="PANTHER" id="PTHR33993">
    <property type="entry name" value="GLYOXALASE-RELATED"/>
    <property type="match status" value="1"/>
</dbReference>
<organism evidence="3 4">
    <name type="scientific">Roseateles agri</name>
    <dbReference type="NCBI Taxonomy" id="3098619"/>
    <lineage>
        <taxon>Bacteria</taxon>
        <taxon>Pseudomonadati</taxon>
        <taxon>Pseudomonadota</taxon>
        <taxon>Betaproteobacteria</taxon>
        <taxon>Burkholderiales</taxon>
        <taxon>Sphaerotilaceae</taxon>
        <taxon>Roseateles</taxon>
    </lineage>
</organism>
<proteinExistence type="predicted"/>
<dbReference type="Proteomes" id="UP001285263">
    <property type="component" value="Unassembled WGS sequence"/>
</dbReference>
<dbReference type="InterPro" id="IPR052164">
    <property type="entry name" value="Anthracycline_SecMetBiosynth"/>
</dbReference>
<evidence type="ECO:0000313" key="4">
    <source>
        <dbReference type="Proteomes" id="UP001285263"/>
    </source>
</evidence>
<evidence type="ECO:0000313" key="3">
    <source>
        <dbReference type="EMBL" id="MDY0748304.1"/>
    </source>
</evidence>
<name>A0ABU5DSL4_9BURK</name>
<gene>
    <name evidence="3" type="ORF">SNE35_27650</name>
</gene>
<dbReference type="Pfam" id="PF18029">
    <property type="entry name" value="Glyoxalase_6"/>
    <property type="match status" value="1"/>
</dbReference>
<dbReference type="CDD" id="cd06587">
    <property type="entry name" value="VOC"/>
    <property type="match status" value="1"/>
</dbReference>
<keyword evidence="4" id="KW-1185">Reference proteome</keyword>
<dbReference type="SUPFAM" id="SSF54593">
    <property type="entry name" value="Glyoxalase/Bleomycin resistance protein/Dihydroxybiphenyl dioxygenase"/>
    <property type="match status" value="1"/>
</dbReference>
<feature type="domain" description="VOC" evidence="2">
    <location>
        <begin position="36"/>
        <end position="150"/>
    </location>
</feature>
<evidence type="ECO:0000256" key="1">
    <source>
        <dbReference type="SAM" id="SignalP"/>
    </source>
</evidence>
<dbReference type="InterPro" id="IPR029068">
    <property type="entry name" value="Glyas_Bleomycin-R_OHBP_Dase"/>
</dbReference>